<evidence type="ECO:0000313" key="1">
    <source>
        <dbReference type="EMBL" id="KAI0035876.1"/>
    </source>
</evidence>
<reference evidence="1" key="2">
    <citation type="journal article" date="2022" name="New Phytol.">
        <title>Evolutionary transition to the ectomycorrhizal habit in the genomes of a hyperdiverse lineage of mushroom-forming fungi.</title>
        <authorList>
            <person name="Looney B."/>
            <person name="Miyauchi S."/>
            <person name="Morin E."/>
            <person name="Drula E."/>
            <person name="Courty P.E."/>
            <person name="Kohler A."/>
            <person name="Kuo A."/>
            <person name="LaButti K."/>
            <person name="Pangilinan J."/>
            <person name="Lipzen A."/>
            <person name="Riley R."/>
            <person name="Andreopoulos W."/>
            <person name="He G."/>
            <person name="Johnson J."/>
            <person name="Nolan M."/>
            <person name="Tritt A."/>
            <person name="Barry K.W."/>
            <person name="Grigoriev I.V."/>
            <person name="Nagy L.G."/>
            <person name="Hibbett D."/>
            <person name="Henrissat B."/>
            <person name="Matheny P.B."/>
            <person name="Labbe J."/>
            <person name="Martin F.M."/>
        </authorList>
    </citation>
    <scope>NUCLEOTIDE SEQUENCE</scope>
    <source>
        <strain evidence="1">EC-137</strain>
    </source>
</reference>
<proteinExistence type="predicted"/>
<reference evidence="1" key="1">
    <citation type="submission" date="2021-02" db="EMBL/GenBank/DDBJ databases">
        <authorList>
            <consortium name="DOE Joint Genome Institute"/>
            <person name="Ahrendt S."/>
            <person name="Looney B.P."/>
            <person name="Miyauchi S."/>
            <person name="Morin E."/>
            <person name="Drula E."/>
            <person name="Courty P.E."/>
            <person name="Chicoki N."/>
            <person name="Fauchery L."/>
            <person name="Kohler A."/>
            <person name="Kuo A."/>
            <person name="Labutti K."/>
            <person name="Pangilinan J."/>
            <person name="Lipzen A."/>
            <person name="Riley R."/>
            <person name="Andreopoulos W."/>
            <person name="He G."/>
            <person name="Johnson J."/>
            <person name="Barry K.W."/>
            <person name="Grigoriev I.V."/>
            <person name="Nagy L."/>
            <person name="Hibbett D."/>
            <person name="Henrissat B."/>
            <person name="Matheny P.B."/>
            <person name="Labbe J."/>
            <person name="Martin F."/>
        </authorList>
    </citation>
    <scope>NUCLEOTIDE SEQUENCE</scope>
    <source>
        <strain evidence="1">EC-137</strain>
    </source>
</reference>
<organism evidence="1 2">
    <name type="scientific">Vararia minispora EC-137</name>
    <dbReference type="NCBI Taxonomy" id="1314806"/>
    <lineage>
        <taxon>Eukaryota</taxon>
        <taxon>Fungi</taxon>
        <taxon>Dikarya</taxon>
        <taxon>Basidiomycota</taxon>
        <taxon>Agaricomycotina</taxon>
        <taxon>Agaricomycetes</taxon>
        <taxon>Russulales</taxon>
        <taxon>Lachnocladiaceae</taxon>
        <taxon>Vararia</taxon>
    </lineage>
</organism>
<dbReference type="Proteomes" id="UP000814128">
    <property type="component" value="Unassembled WGS sequence"/>
</dbReference>
<sequence>MIPTLFLLALAPLSTLAYRPLPDGIILAPRATTYTCNPARNGLATGTLQYVSDCNATTFCQADGTCAAKGCRRDEFPLGYPQGGFKADGVPLPTPPKCDNGQFCPDEGSSCQSLIAVGGQCQLDRDDSCQPPSNFKDLRDTSGFGLNVNGSVCLNFVCMWANVTVGQQCVVENVGYITYGANSTEFVDIVSRDNCMIGNYCDATQSPHVCVARKALAASCSADKECQSYNCNNGACGLRVDTPRRFGTWVYVVIAVCIFGGIIGTLVALFFIHARQRDAEREKRLQYWREQNAYRQNIVQMQESARMSIFSANSRRSTMFGTQTEDSQAPMLQHGAKAGSGLRYYVSEDGASYREGSIDESEGLVMRQHQGGNEVKPAF</sequence>
<comment type="caution">
    <text evidence="1">The sequence shown here is derived from an EMBL/GenBank/DDBJ whole genome shotgun (WGS) entry which is preliminary data.</text>
</comment>
<protein>
    <submittedName>
        <fullName evidence="1">Uncharacterized protein</fullName>
    </submittedName>
</protein>
<evidence type="ECO:0000313" key="2">
    <source>
        <dbReference type="Proteomes" id="UP000814128"/>
    </source>
</evidence>
<accession>A0ACB8QVI8</accession>
<gene>
    <name evidence="1" type="ORF">K488DRAFT_76341</name>
</gene>
<name>A0ACB8QVI8_9AGAM</name>
<dbReference type="EMBL" id="MU273478">
    <property type="protein sequence ID" value="KAI0035876.1"/>
    <property type="molecule type" value="Genomic_DNA"/>
</dbReference>
<keyword evidence="2" id="KW-1185">Reference proteome</keyword>